<gene>
    <name evidence="2" type="ORF">BN2614_LOCUS2</name>
</gene>
<keyword evidence="1" id="KW-1133">Transmembrane helix</keyword>
<keyword evidence="1" id="KW-0472">Membrane</keyword>
<evidence type="ECO:0000313" key="2">
    <source>
        <dbReference type="EMBL" id="VCX37208.1"/>
    </source>
</evidence>
<evidence type="ECO:0000313" key="3">
    <source>
        <dbReference type="Proteomes" id="UP000269945"/>
    </source>
</evidence>
<accession>A0A9X9M5R3</accession>
<sequence>MQSLHQAAGRILISLGALSVFSGVIAFFPVFSYKLWFTGWSVWIACPIWNGALAIMTGILLLLAHKEWTKRYLWEVSFTFVILSMMGCPLHFAVALESALLGPYCFYSFSGIAGTDYLGYAVAFPFPYASFPSACVDPPYYEEYHLTLQAFDLCLSFAMFCVSLTVFIKLSAGLIWKRHLHSQAPSRDTHVGAAPLQESGLTKGNLLWSWNPRRISRKRNREKVYLNFRTEERYLIAEALRSTLFMTHGEPDMP</sequence>
<feature type="transmembrane region" description="Helical" evidence="1">
    <location>
        <begin position="146"/>
        <end position="168"/>
    </location>
</feature>
<proteinExistence type="predicted"/>
<dbReference type="EMBL" id="CYRY02043075">
    <property type="protein sequence ID" value="VCX37208.1"/>
    <property type="molecule type" value="Genomic_DNA"/>
</dbReference>
<reference evidence="2 3" key="1">
    <citation type="submission" date="2018-10" db="EMBL/GenBank/DDBJ databases">
        <authorList>
            <person name="Ekblom R."/>
            <person name="Jareborg N."/>
        </authorList>
    </citation>
    <scope>NUCLEOTIDE SEQUENCE [LARGE SCALE GENOMIC DNA]</scope>
    <source>
        <tissue evidence="2">Muscle</tissue>
    </source>
</reference>
<feature type="transmembrane region" description="Helical" evidence="1">
    <location>
        <begin position="12"/>
        <end position="36"/>
    </location>
</feature>
<dbReference type="Proteomes" id="UP000269945">
    <property type="component" value="Unassembled WGS sequence"/>
</dbReference>
<feature type="transmembrane region" description="Helical" evidence="1">
    <location>
        <begin position="76"/>
        <end position="94"/>
    </location>
</feature>
<protein>
    <recommendedName>
        <fullName evidence="4">Transmembrane protein 212</fullName>
    </recommendedName>
</protein>
<comment type="caution">
    <text evidence="2">The sequence shown here is derived from an EMBL/GenBank/DDBJ whole genome shotgun (WGS) entry which is preliminary data.</text>
</comment>
<keyword evidence="1" id="KW-0812">Transmembrane</keyword>
<organism evidence="2 3">
    <name type="scientific">Gulo gulo</name>
    <name type="common">Wolverine</name>
    <name type="synonym">Gluton</name>
    <dbReference type="NCBI Taxonomy" id="48420"/>
    <lineage>
        <taxon>Eukaryota</taxon>
        <taxon>Metazoa</taxon>
        <taxon>Chordata</taxon>
        <taxon>Craniata</taxon>
        <taxon>Vertebrata</taxon>
        <taxon>Euteleostomi</taxon>
        <taxon>Mammalia</taxon>
        <taxon>Eutheria</taxon>
        <taxon>Laurasiatheria</taxon>
        <taxon>Carnivora</taxon>
        <taxon>Caniformia</taxon>
        <taxon>Musteloidea</taxon>
        <taxon>Mustelidae</taxon>
        <taxon>Guloninae</taxon>
        <taxon>Gulo</taxon>
    </lineage>
</organism>
<dbReference type="AlphaFoldDB" id="A0A9X9M5R3"/>
<keyword evidence="3" id="KW-1185">Reference proteome</keyword>
<evidence type="ECO:0008006" key="4">
    <source>
        <dbReference type="Google" id="ProtNLM"/>
    </source>
</evidence>
<feature type="transmembrane region" description="Helical" evidence="1">
    <location>
        <begin position="42"/>
        <end position="64"/>
    </location>
</feature>
<evidence type="ECO:0000256" key="1">
    <source>
        <dbReference type="SAM" id="Phobius"/>
    </source>
</evidence>
<name>A0A9X9M5R3_GULGU</name>